<dbReference type="EMBL" id="CP069362">
    <property type="protein sequence ID" value="WGS64835.1"/>
    <property type="molecule type" value="Genomic_DNA"/>
</dbReference>
<keyword evidence="7" id="KW-1185">Reference proteome</keyword>
<evidence type="ECO:0000256" key="2">
    <source>
        <dbReference type="ARBA" id="ARBA00023002"/>
    </source>
</evidence>
<dbReference type="Pfam" id="PF07992">
    <property type="entry name" value="Pyr_redox_2"/>
    <property type="match status" value="1"/>
</dbReference>
<keyword evidence="2" id="KW-0560">Oxidoreductase</keyword>
<organism evidence="6 7">
    <name type="scientific">Marinitoga aeolica</name>
    <dbReference type="NCBI Taxonomy" id="2809031"/>
    <lineage>
        <taxon>Bacteria</taxon>
        <taxon>Thermotogati</taxon>
        <taxon>Thermotogota</taxon>
        <taxon>Thermotogae</taxon>
        <taxon>Petrotogales</taxon>
        <taxon>Petrotogaceae</taxon>
        <taxon>Marinitoga</taxon>
    </lineage>
</organism>
<dbReference type="InterPro" id="IPR017896">
    <property type="entry name" value="4Fe4S_Fe-S-bd"/>
</dbReference>
<dbReference type="PROSITE" id="PS51379">
    <property type="entry name" value="4FE4S_FER_2"/>
    <property type="match status" value="2"/>
</dbReference>
<dbReference type="PANTHER" id="PTHR42949">
    <property type="entry name" value="ANAEROBIC GLYCEROL-3-PHOSPHATE DEHYDROGENASE SUBUNIT B"/>
    <property type="match status" value="1"/>
</dbReference>
<evidence type="ECO:0000259" key="5">
    <source>
        <dbReference type="PROSITE" id="PS51379"/>
    </source>
</evidence>
<reference evidence="6 7" key="1">
    <citation type="submission" date="2021-02" db="EMBL/GenBank/DDBJ databases">
        <title>Characterization of Marinitoga sp. nov. str. BP5-C20A.</title>
        <authorList>
            <person name="Erauso G."/>
            <person name="Postec A."/>
        </authorList>
    </citation>
    <scope>NUCLEOTIDE SEQUENCE [LARGE SCALE GENOMIC DNA]</scope>
    <source>
        <strain evidence="6 7">BP5-C20A</strain>
    </source>
</reference>
<dbReference type="Pfam" id="PF12838">
    <property type="entry name" value="Fer4_7"/>
    <property type="match status" value="1"/>
</dbReference>
<accession>A0ABY8PQC9</accession>
<dbReference type="PROSITE" id="PS00198">
    <property type="entry name" value="4FE4S_FER_1"/>
    <property type="match status" value="1"/>
</dbReference>
<dbReference type="InterPro" id="IPR017900">
    <property type="entry name" value="4Fe4S_Fe_S_CS"/>
</dbReference>
<dbReference type="PANTHER" id="PTHR42949:SF3">
    <property type="entry name" value="ANAEROBIC GLYCEROL-3-PHOSPHATE DEHYDROGENASE SUBUNIT B"/>
    <property type="match status" value="1"/>
</dbReference>
<feature type="domain" description="4Fe-4S ferredoxin-type" evidence="5">
    <location>
        <begin position="414"/>
        <end position="443"/>
    </location>
</feature>
<dbReference type="InterPro" id="IPR036188">
    <property type="entry name" value="FAD/NAD-bd_sf"/>
</dbReference>
<keyword evidence="3" id="KW-0408">Iron</keyword>
<evidence type="ECO:0000313" key="6">
    <source>
        <dbReference type="EMBL" id="WGS64835.1"/>
    </source>
</evidence>
<evidence type="ECO:0000313" key="7">
    <source>
        <dbReference type="Proteomes" id="UP001232493"/>
    </source>
</evidence>
<name>A0ABY8PQC9_9BACT</name>
<dbReference type="RefSeq" id="WP_280998789.1">
    <property type="nucleotide sequence ID" value="NZ_CP069362.1"/>
</dbReference>
<dbReference type="SUPFAM" id="SSF51905">
    <property type="entry name" value="FAD/NAD(P)-binding domain"/>
    <property type="match status" value="1"/>
</dbReference>
<evidence type="ECO:0000256" key="3">
    <source>
        <dbReference type="ARBA" id="ARBA00023004"/>
    </source>
</evidence>
<gene>
    <name evidence="6" type="ORF">JRV97_10840</name>
</gene>
<dbReference type="InterPro" id="IPR051691">
    <property type="entry name" value="Metab_Enz_Cyan_OpOx_G3PDH"/>
</dbReference>
<dbReference type="Proteomes" id="UP001232493">
    <property type="component" value="Chromosome"/>
</dbReference>
<sequence length="511" mass="56202">MKNYDILIIGGGPAGISSALAAAKLNLKVALFEEKEILGGQLVKQTHKFFGSKDESAGTRGIYIAQKLINEVNNKDKIDVFLNSMVLGYYEDGVVTALVKEKMEKFKPKKIIIATGAFEKSLPFENNDLPGVFGAGAVQTLMNVYGILPGKEILMIGSGNIGLIVSYQLAQVGVKVKGIVEISEKIGGYLVHASKVRRLGIPIYTKHTIVKALGDRKVKGAIIENVETKEKKEISCDVICLATGLMPLSDILNQINCKMKYIPELGGYVPVRDENMKTTVENVFVAGDSSGIEEATAAMLEGELAGLYASYEITNTFDKRINEIKEHLKELRKTSSKVVSGLKKLNLYKDFIVDSQKDLGKLHRTGVPEKEMIENIIPKDSNRFAIMECFQNIPCNPCVASCPTNAISMDSLNGIPKLDEKKCIGCGNCVAVCPGLAIFVVDKKKESVLLPYEFLPVPEKGEMVEIMDREGNFLEKNIVLNVRKMKDKTNLIEVKVSKENINNARHIRVVI</sequence>
<keyword evidence="4" id="KW-0411">Iron-sulfur</keyword>
<dbReference type="PRINTS" id="PR00368">
    <property type="entry name" value="FADPNR"/>
</dbReference>
<dbReference type="Gene3D" id="3.30.70.20">
    <property type="match status" value="1"/>
</dbReference>
<dbReference type="Gene3D" id="3.50.50.60">
    <property type="entry name" value="FAD/NAD(P)-binding domain"/>
    <property type="match status" value="2"/>
</dbReference>
<protein>
    <submittedName>
        <fullName evidence="6">FAD-dependent oxidoreductase</fullName>
    </submittedName>
</protein>
<evidence type="ECO:0000256" key="4">
    <source>
        <dbReference type="ARBA" id="ARBA00023014"/>
    </source>
</evidence>
<feature type="domain" description="4Fe-4S ferredoxin-type" evidence="5">
    <location>
        <begin position="382"/>
        <end position="412"/>
    </location>
</feature>
<proteinExistence type="predicted"/>
<evidence type="ECO:0000256" key="1">
    <source>
        <dbReference type="ARBA" id="ARBA00022723"/>
    </source>
</evidence>
<keyword evidence="1" id="KW-0479">Metal-binding</keyword>
<dbReference type="InterPro" id="IPR023753">
    <property type="entry name" value="FAD/NAD-binding_dom"/>
</dbReference>
<dbReference type="PRINTS" id="PR00469">
    <property type="entry name" value="PNDRDTASEII"/>
</dbReference>
<dbReference type="SUPFAM" id="SSF54862">
    <property type="entry name" value="4Fe-4S ferredoxins"/>
    <property type="match status" value="1"/>
</dbReference>